<keyword evidence="8" id="KW-0443">Lipid metabolism</keyword>
<comment type="caution">
    <text evidence="12">The sequence shown here is derived from an EMBL/GenBank/DDBJ whole genome shotgun (WGS) entry which is preliminary data.</text>
</comment>
<evidence type="ECO:0000256" key="6">
    <source>
        <dbReference type="ARBA" id="ARBA00022832"/>
    </source>
</evidence>
<keyword evidence="9" id="KW-0275">Fatty acid biosynthesis</keyword>
<evidence type="ECO:0000256" key="1">
    <source>
        <dbReference type="ARBA" id="ARBA00004956"/>
    </source>
</evidence>
<proteinExistence type="inferred from homology"/>
<evidence type="ECO:0000256" key="9">
    <source>
        <dbReference type="ARBA" id="ARBA00023160"/>
    </source>
</evidence>
<dbReference type="UniPathway" id="UPA00655">
    <property type="reaction ID" value="UER00711"/>
</dbReference>
<dbReference type="Gene3D" id="3.90.226.10">
    <property type="entry name" value="2-enoyl-CoA Hydratase, Chain A, domain 1"/>
    <property type="match status" value="1"/>
</dbReference>
<dbReference type="GO" id="GO:0003989">
    <property type="term" value="F:acetyl-CoA carboxylase activity"/>
    <property type="evidence" value="ECO:0007669"/>
    <property type="project" value="InterPro"/>
</dbReference>
<keyword evidence="3" id="KW-0444">Lipid biosynthesis</keyword>
<dbReference type="PROSITE" id="PS50989">
    <property type="entry name" value="COA_CT_CTER"/>
    <property type="match status" value="1"/>
</dbReference>
<evidence type="ECO:0000256" key="10">
    <source>
        <dbReference type="ARBA" id="ARBA00049152"/>
    </source>
</evidence>
<evidence type="ECO:0000256" key="2">
    <source>
        <dbReference type="ARBA" id="ARBA00011883"/>
    </source>
</evidence>
<feature type="domain" description="CoA carboxyltransferase C-terminal" evidence="11">
    <location>
        <begin position="45"/>
        <end position="298"/>
    </location>
</feature>
<evidence type="ECO:0000256" key="4">
    <source>
        <dbReference type="ARBA" id="ARBA00022679"/>
    </source>
</evidence>
<gene>
    <name evidence="12" type="ORF">LCGC14_0269120</name>
</gene>
<name>A0A0F9X4C4_9ZZZZ</name>
<dbReference type="GO" id="GO:2001295">
    <property type="term" value="P:malonyl-CoA biosynthetic process"/>
    <property type="evidence" value="ECO:0007669"/>
    <property type="project" value="UniProtKB-UniPathway"/>
</dbReference>
<dbReference type="AlphaFoldDB" id="A0A0F9X4C4"/>
<keyword evidence="7" id="KW-0067">ATP-binding</keyword>
<dbReference type="HAMAP" id="MF_00823">
    <property type="entry name" value="AcetylCoA_CT_alpha"/>
    <property type="match status" value="1"/>
</dbReference>
<evidence type="ECO:0000256" key="5">
    <source>
        <dbReference type="ARBA" id="ARBA00022741"/>
    </source>
</evidence>
<dbReference type="InterPro" id="IPR029045">
    <property type="entry name" value="ClpP/crotonase-like_dom_sf"/>
</dbReference>
<dbReference type="Pfam" id="PF03255">
    <property type="entry name" value="ACCA"/>
    <property type="match status" value="1"/>
</dbReference>
<dbReference type="PANTHER" id="PTHR42853:SF3">
    <property type="entry name" value="ACETYL-COENZYME A CARBOXYLASE CARBOXYL TRANSFERASE SUBUNIT ALPHA, CHLOROPLASTIC"/>
    <property type="match status" value="1"/>
</dbReference>
<dbReference type="GO" id="GO:0009317">
    <property type="term" value="C:acetyl-CoA carboxylase complex"/>
    <property type="evidence" value="ECO:0007669"/>
    <property type="project" value="InterPro"/>
</dbReference>
<comment type="pathway">
    <text evidence="1">Lipid metabolism; malonyl-CoA biosynthesis; malonyl-CoA from acetyl-CoA: step 1/1.</text>
</comment>
<dbReference type="SUPFAM" id="SSF52096">
    <property type="entry name" value="ClpP/crotonase"/>
    <property type="match status" value="1"/>
</dbReference>
<dbReference type="GO" id="GO:0005524">
    <property type="term" value="F:ATP binding"/>
    <property type="evidence" value="ECO:0007669"/>
    <property type="project" value="UniProtKB-KW"/>
</dbReference>
<dbReference type="EC" id="2.1.3.15" evidence="2"/>
<dbReference type="EMBL" id="LAZR01000148">
    <property type="protein sequence ID" value="KKN86358.1"/>
    <property type="molecule type" value="Genomic_DNA"/>
</dbReference>
<keyword evidence="6" id="KW-0276">Fatty acid metabolism</keyword>
<keyword evidence="4" id="KW-0808">Transferase</keyword>
<dbReference type="PRINTS" id="PR01069">
    <property type="entry name" value="ACCCTRFRASEA"/>
</dbReference>
<protein>
    <recommendedName>
        <fullName evidence="2">acetyl-CoA carboxytransferase</fullName>
        <ecNumber evidence="2">2.1.3.15</ecNumber>
    </recommendedName>
</protein>
<dbReference type="NCBIfam" id="NF004344">
    <property type="entry name" value="PRK05724.1"/>
    <property type="match status" value="1"/>
</dbReference>
<evidence type="ECO:0000259" key="11">
    <source>
        <dbReference type="PROSITE" id="PS50989"/>
    </source>
</evidence>
<dbReference type="NCBIfam" id="TIGR00513">
    <property type="entry name" value="accA"/>
    <property type="match status" value="1"/>
</dbReference>
<dbReference type="NCBIfam" id="NF041504">
    <property type="entry name" value="AccA_sub"/>
    <property type="match status" value="1"/>
</dbReference>
<dbReference type="GO" id="GO:0016743">
    <property type="term" value="F:carboxyl- or carbamoyltransferase activity"/>
    <property type="evidence" value="ECO:0007669"/>
    <property type="project" value="InterPro"/>
</dbReference>
<reference evidence="12" key="1">
    <citation type="journal article" date="2015" name="Nature">
        <title>Complex archaea that bridge the gap between prokaryotes and eukaryotes.</title>
        <authorList>
            <person name="Spang A."/>
            <person name="Saw J.H."/>
            <person name="Jorgensen S.L."/>
            <person name="Zaremba-Niedzwiedzka K."/>
            <person name="Martijn J."/>
            <person name="Lind A.E."/>
            <person name="van Eijk R."/>
            <person name="Schleper C."/>
            <person name="Guy L."/>
            <person name="Ettema T.J."/>
        </authorList>
    </citation>
    <scope>NUCLEOTIDE SEQUENCE</scope>
</reference>
<evidence type="ECO:0000256" key="3">
    <source>
        <dbReference type="ARBA" id="ARBA00022516"/>
    </source>
</evidence>
<dbReference type="InterPro" id="IPR001095">
    <property type="entry name" value="Acetyl_CoA_COase_a_su"/>
</dbReference>
<evidence type="ECO:0000313" key="12">
    <source>
        <dbReference type="EMBL" id="KKN86358.1"/>
    </source>
</evidence>
<dbReference type="PANTHER" id="PTHR42853">
    <property type="entry name" value="ACETYL-COENZYME A CARBOXYLASE CARBOXYL TRANSFERASE SUBUNIT ALPHA"/>
    <property type="match status" value="1"/>
</dbReference>
<keyword evidence="5" id="KW-0547">Nucleotide-binding</keyword>
<organism evidence="12">
    <name type="scientific">marine sediment metagenome</name>
    <dbReference type="NCBI Taxonomy" id="412755"/>
    <lineage>
        <taxon>unclassified sequences</taxon>
        <taxon>metagenomes</taxon>
        <taxon>ecological metagenomes</taxon>
    </lineage>
</organism>
<dbReference type="GO" id="GO:0006633">
    <property type="term" value="P:fatty acid biosynthetic process"/>
    <property type="evidence" value="ECO:0007669"/>
    <property type="project" value="UniProtKB-KW"/>
</dbReference>
<evidence type="ECO:0000256" key="7">
    <source>
        <dbReference type="ARBA" id="ARBA00022840"/>
    </source>
</evidence>
<dbReference type="InterPro" id="IPR011763">
    <property type="entry name" value="COA_CT_C"/>
</dbReference>
<evidence type="ECO:0000256" key="8">
    <source>
        <dbReference type="ARBA" id="ARBA00023098"/>
    </source>
</evidence>
<comment type="catalytic activity">
    <reaction evidence="10">
        <text>N(6)-carboxybiotinyl-L-lysyl-[protein] + acetyl-CoA = N(6)-biotinyl-L-lysyl-[protein] + malonyl-CoA</text>
        <dbReference type="Rhea" id="RHEA:54728"/>
        <dbReference type="Rhea" id="RHEA-COMP:10505"/>
        <dbReference type="Rhea" id="RHEA-COMP:10506"/>
        <dbReference type="ChEBI" id="CHEBI:57288"/>
        <dbReference type="ChEBI" id="CHEBI:57384"/>
        <dbReference type="ChEBI" id="CHEBI:83144"/>
        <dbReference type="ChEBI" id="CHEBI:83145"/>
        <dbReference type="EC" id="2.1.3.15"/>
    </reaction>
</comment>
<accession>A0A0F9X4C4</accession>
<sequence>MATDNANLPLLPFEKKLIHVQRQIAELEADQETSDRDFSATIQKLREEEVAILTETYDNLTAWETVQVARHPARPLGMDYVDRIVKNFFELHGDRRFADDLAMRCGLGQVGTEKVVLIVQHKGHDTKDKIACNFGCAHPEGYRKALRAMKLAEKFSLPVVALIDTQGAYPGIGSEERGVAEAIARNLLEMSRLKTPIVCIVIGEGGSGGALGIGVGDCVAMLQFAYYSVISPEGCASILWKTGEKAPEAAEALKLTSGHLKEFGVIDDIITEPLGGAHRRPADAATQVERYITRTVRQLKRQPIDKLLADRYQRWRKLGKVLHLDASPDQ</sequence>